<dbReference type="SUPFAM" id="SSF56425">
    <property type="entry name" value="Succinate dehydrogenase/fumarate reductase flavoprotein, catalytic domain"/>
    <property type="match status" value="1"/>
</dbReference>
<dbReference type="InterPro" id="IPR005884">
    <property type="entry name" value="Fum_red_fp"/>
</dbReference>
<dbReference type="Pfam" id="PF02910">
    <property type="entry name" value="Succ_DH_flav_C"/>
    <property type="match status" value="1"/>
</dbReference>
<dbReference type="InterPro" id="IPR030664">
    <property type="entry name" value="SdhA/FrdA/AprA"/>
</dbReference>
<feature type="domain" description="Fumarate reductase/succinate dehydrogenase flavoprotein-like C-terminal" evidence="20">
    <location>
        <begin position="455"/>
        <end position="581"/>
    </location>
</feature>
<dbReference type="GO" id="GO:0006113">
    <property type="term" value="P:fermentation"/>
    <property type="evidence" value="ECO:0007669"/>
    <property type="project" value="TreeGrafter"/>
</dbReference>
<keyword evidence="6 18" id="KW-0813">Transport</keyword>
<evidence type="ECO:0000256" key="10">
    <source>
        <dbReference type="ARBA" id="ARBA00022827"/>
    </source>
</evidence>
<dbReference type="EC" id="1.3.5.1" evidence="4 18"/>
<dbReference type="AlphaFoldDB" id="W6M3P3"/>
<evidence type="ECO:0000313" key="21">
    <source>
        <dbReference type="EMBL" id="CDI02371.1"/>
    </source>
</evidence>
<dbReference type="FunFam" id="1.20.58.100:FF:000001">
    <property type="entry name" value="Succinate dehydrogenase flavoprotein subunit (SdhA)"/>
    <property type="match status" value="1"/>
</dbReference>
<dbReference type="Gene3D" id="1.20.58.100">
    <property type="entry name" value="Fumarate reductase/succinate dehydrogenase flavoprotein-like, C-terminal domain"/>
    <property type="match status" value="1"/>
</dbReference>
<evidence type="ECO:0000256" key="16">
    <source>
        <dbReference type="PIRSR" id="PIRSR000171-1"/>
    </source>
</evidence>
<dbReference type="InterPro" id="IPR036188">
    <property type="entry name" value="FAD/NAD-bd_sf"/>
</dbReference>
<feature type="binding site" evidence="17">
    <location>
        <position position="212"/>
    </location>
    <ligand>
        <name>FAD</name>
        <dbReference type="ChEBI" id="CHEBI:57692"/>
    </ligand>
</feature>
<dbReference type="GO" id="GO:0008177">
    <property type="term" value="F:succinate dehydrogenase (quinone) activity"/>
    <property type="evidence" value="ECO:0007669"/>
    <property type="project" value="UniProtKB-EC"/>
</dbReference>
<keyword evidence="13" id="KW-0472">Membrane</keyword>
<dbReference type="InterPro" id="IPR003953">
    <property type="entry name" value="FAD-dep_OxRdtase_2_FAD-bd"/>
</dbReference>
<dbReference type="Gene3D" id="4.10.80.40">
    <property type="entry name" value="succinate dehydrogenase protein domain"/>
    <property type="match status" value="1"/>
</dbReference>
<dbReference type="GO" id="GO:0009061">
    <property type="term" value="P:anaerobic respiration"/>
    <property type="evidence" value="ECO:0007669"/>
    <property type="project" value="InterPro"/>
</dbReference>
<dbReference type="Pfam" id="PF00890">
    <property type="entry name" value="FAD_binding_2"/>
    <property type="match status" value="1"/>
</dbReference>
<dbReference type="InterPro" id="IPR014006">
    <property type="entry name" value="Succ_Dhase_FrdA_Gneg"/>
</dbReference>
<reference evidence="21" key="2">
    <citation type="submission" date="2014-03" db="EMBL/GenBank/DDBJ databases">
        <title>Candidatus Competibacter-lineage genomes retrieved from metagenomes reveal functional metabolic diversity.</title>
        <authorList>
            <person name="McIlroy S.J."/>
            <person name="Albertsen M."/>
            <person name="Andresen E.K."/>
            <person name="Saunders A.M."/>
            <person name="Kristiansen R."/>
            <person name="Stokholm-Bjerregaard M."/>
            <person name="Nielsen K.L."/>
            <person name="Nielsen P.H."/>
        </authorList>
    </citation>
    <scope>NUCLEOTIDE SEQUENCE</scope>
    <source>
        <strain evidence="21">Run_A_D11</strain>
    </source>
</reference>
<keyword evidence="7" id="KW-1003">Cell membrane</keyword>
<dbReference type="SUPFAM" id="SSF46977">
    <property type="entry name" value="Succinate dehydrogenase/fumarate reductase flavoprotein C-terminal domain"/>
    <property type="match status" value="1"/>
</dbReference>
<dbReference type="PRINTS" id="PR00368">
    <property type="entry name" value="FADPNR"/>
</dbReference>
<accession>W6M3P3</accession>
<feature type="binding site" evidence="17">
    <location>
        <position position="380"/>
    </location>
    <ligand>
        <name>FAD</name>
        <dbReference type="ChEBI" id="CHEBI:57692"/>
    </ligand>
</feature>
<comment type="subcellular location">
    <subcellularLocation>
        <location evidence="2">Cell inner membrane</location>
        <topology evidence="2">Peripheral membrane protein</topology>
        <orientation evidence="2">Cytoplasmic side</orientation>
    </subcellularLocation>
</comment>
<evidence type="ECO:0000256" key="4">
    <source>
        <dbReference type="ARBA" id="ARBA00012792"/>
    </source>
</evidence>
<dbReference type="Gene3D" id="3.90.700.10">
    <property type="entry name" value="Succinate dehydrogenase/fumarate reductase flavoprotein, catalytic domain"/>
    <property type="match status" value="1"/>
</dbReference>
<dbReference type="GO" id="GO:0009055">
    <property type="term" value="F:electron transfer activity"/>
    <property type="evidence" value="ECO:0007669"/>
    <property type="project" value="UniProtKB-ARBA"/>
</dbReference>
<dbReference type="EMBL" id="CBTJ020000036">
    <property type="protein sequence ID" value="CDI02371.1"/>
    <property type="molecule type" value="Genomic_DNA"/>
</dbReference>
<dbReference type="NCBIfam" id="NF006686">
    <property type="entry name" value="PRK09231.1"/>
    <property type="match status" value="1"/>
</dbReference>
<dbReference type="GO" id="GO:0022900">
    <property type="term" value="P:electron transport chain"/>
    <property type="evidence" value="ECO:0007669"/>
    <property type="project" value="UniProtKB-UniRule"/>
</dbReference>
<sequence length="586" mass="64281">MEIIQTDIAIVGAGGAGLRAAIALAEADPKLRIALISKVYPMRSHTCAAEGGAAGVIKSDDSLDLHFGDTVGGGDWLCDQNAVEYFINEAPKELMQLEHWGCPWSREPDGSVAVRPFGGMKIKRTWFAADKSGFHILHTLFQTSLKYPSIQRFDEYYATDLLVDDGRCQGLTALEIRSGEMRQFQAKAVIIAAGGAGKMFPFTTNGAIKTGDGMALAYRAGVPLKDMEFVQYHPTGLPNNGILLTEGCRGEGGILVNKDGRRYLQDYGMGPETPVGQPVLKTMELGPRDRLSQSFWHEQRKGNTVSTPWGDCVLLDMRHLGEKKINERLPLVRDLCISYLNMDPVKEPIPIRPVVHYCMGGIHTDIKAATPVPGLFAAGECACVSINGANRLGSNSLTELLVFGRRAALSAIEHIQSGLSNSNDGALAAQAKNSEDRIRALFDKRDGTETVAGLRKEMMATMEENAGIYRTGEELARACEKVSELRQRYANLALTDKSKVFNTDLMQALELNSMLDCAEAVAVGARDRKESRGAHQRLDFTARDDQNFLKHTLTYYHPKEPPRVEYLDVVITKSQPGVRDYSGAKK</sequence>
<dbReference type="InterPro" id="IPR037099">
    <property type="entry name" value="Fum_R/Succ_DH_flav-like_C_sf"/>
</dbReference>
<dbReference type="STRING" id="1400863.BN873_30035"/>
<evidence type="ECO:0000256" key="7">
    <source>
        <dbReference type="ARBA" id="ARBA00022475"/>
    </source>
</evidence>
<evidence type="ECO:0000256" key="13">
    <source>
        <dbReference type="ARBA" id="ARBA00023136"/>
    </source>
</evidence>
<evidence type="ECO:0000256" key="12">
    <source>
        <dbReference type="ARBA" id="ARBA00023002"/>
    </source>
</evidence>
<feature type="binding site" evidence="17">
    <location>
        <begin position="396"/>
        <end position="397"/>
    </location>
    <ligand>
        <name>FAD</name>
        <dbReference type="ChEBI" id="CHEBI:57692"/>
    </ligand>
</feature>
<evidence type="ECO:0000313" key="22">
    <source>
        <dbReference type="Proteomes" id="UP000035760"/>
    </source>
</evidence>
<evidence type="ECO:0000259" key="19">
    <source>
        <dbReference type="Pfam" id="PF00890"/>
    </source>
</evidence>
<comment type="catalytic activity">
    <reaction evidence="15 18">
        <text>a quinone + succinate = fumarate + a quinol</text>
        <dbReference type="Rhea" id="RHEA:40523"/>
        <dbReference type="ChEBI" id="CHEBI:24646"/>
        <dbReference type="ChEBI" id="CHEBI:29806"/>
        <dbReference type="ChEBI" id="CHEBI:30031"/>
        <dbReference type="ChEBI" id="CHEBI:132124"/>
        <dbReference type="EC" id="1.3.5.1"/>
    </reaction>
</comment>
<evidence type="ECO:0000256" key="3">
    <source>
        <dbReference type="ARBA" id="ARBA00008040"/>
    </source>
</evidence>
<feature type="binding site" evidence="17">
    <location>
        <position position="356"/>
    </location>
    <ligand>
        <name>substrate</name>
    </ligand>
</feature>
<name>W6M3P3_9GAMM</name>
<dbReference type="Proteomes" id="UP000035760">
    <property type="component" value="Unassembled WGS sequence"/>
</dbReference>
<feature type="binding site" evidence="17">
    <location>
        <begin position="37"/>
        <end position="52"/>
    </location>
    <ligand>
        <name>FAD</name>
        <dbReference type="ChEBI" id="CHEBI:57692"/>
    </ligand>
</feature>
<dbReference type="OrthoDB" id="9806724at2"/>
<feature type="binding site" evidence="17">
    <location>
        <position position="233"/>
    </location>
    <ligand>
        <name>substrate</name>
    </ligand>
</feature>
<dbReference type="GO" id="GO:0050660">
    <property type="term" value="F:flavin adenine dinucleotide binding"/>
    <property type="evidence" value="ECO:0007669"/>
    <property type="project" value="InterPro"/>
</dbReference>
<dbReference type="InterPro" id="IPR027477">
    <property type="entry name" value="Succ_DH/fumarate_Rdtase_cat_sf"/>
</dbReference>
<dbReference type="RefSeq" id="WP_048672497.1">
    <property type="nucleotide sequence ID" value="NZ_CBTJ020000036.1"/>
</dbReference>
<comment type="catalytic activity">
    <reaction evidence="14">
        <text>a menaquinone + succinate = a menaquinol + fumarate</text>
        <dbReference type="Rhea" id="RHEA:27834"/>
        <dbReference type="Rhea" id="RHEA-COMP:9537"/>
        <dbReference type="Rhea" id="RHEA-COMP:9539"/>
        <dbReference type="ChEBI" id="CHEBI:16374"/>
        <dbReference type="ChEBI" id="CHEBI:18151"/>
        <dbReference type="ChEBI" id="CHEBI:29806"/>
        <dbReference type="ChEBI" id="CHEBI:30031"/>
        <dbReference type="EC" id="1.3.5.1"/>
    </reaction>
</comment>
<gene>
    <name evidence="21" type="primary">frdA</name>
    <name evidence="21" type="ORF">BN873_30035</name>
</gene>
<dbReference type="NCBIfam" id="TIGR01176">
    <property type="entry name" value="fum_red_Fp"/>
    <property type="match status" value="1"/>
</dbReference>
<dbReference type="FunFam" id="4.10.80.40:FF:000003">
    <property type="entry name" value="Fumarate reductase flavoprotein subunit"/>
    <property type="match status" value="1"/>
</dbReference>
<keyword evidence="10 17" id="KW-0274">FAD</keyword>
<dbReference type="PROSITE" id="PS00504">
    <property type="entry name" value="FRD_SDH_FAD_BINDING"/>
    <property type="match status" value="1"/>
</dbReference>
<comment type="similarity">
    <text evidence="3 18">Belongs to the FAD-dependent oxidoreductase 2 family. FRD/SDH subfamily.</text>
</comment>
<evidence type="ECO:0000256" key="2">
    <source>
        <dbReference type="ARBA" id="ARBA00004515"/>
    </source>
</evidence>
<dbReference type="InterPro" id="IPR003952">
    <property type="entry name" value="FRD_SDH_FAD_BS"/>
</dbReference>
<evidence type="ECO:0000256" key="14">
    <source>
        <dbReference type="ARBA" id="ARBA00034412"/>
    </source>
</evidence>
<feature type="binding site" evidence="17">
    <location>
        <position position="391"/>
    </location>
    <ligand>
        <name>substrate</name>
    </ligand>
</feature>
<keyword evidence="8 17" id="KW-0285">Flavoprotein</keyword>
<dbReference type="Gene3D" id="3.50.50.60">
    <property type="entry name" value="FAD/NAD(P)-binding domain"/>
    <property type="match status" value="1"/>
</dbReference>
<dbReference type="PANTHER" id="PTHR11632">
    <property type="entry name" value="SUCCINATE DEHYDROGENASE 2 FLAVOPROTEIN SUBUNIT"/>
    <property type="match status" value="1"/>
</dbReference>
<evidence type="ECO:0000256" key="1">
    <source>
        <dbReference type="ARBA" id="ARBA00001974"/>
    </source>
</evidence>
<feature type="domain" description="FAD-dependent oxidoreductase 2 FAD-binding" evidence="19">
    <location>
        <begin position="7"/>
        <end position="397"/>
    </location>
</feature>
<keyword evidence="22" id="KW-1185">Reference proteome</keyword>
<dbReference type="InterPro" id="IPR015939">
    <property type="entry name" value="Fum_Rdtase/Succ_DH_flav-like_C"/>
</dbReference>
<comment type="cofactor">
    <cofactor evidence="1 17 18">
        <name>FAD</name>
        <dbReference type="ChEBI" id="CHEBI:57692"/>
    </cofactor>
</comment>
<keyword evidence="11 18" id="KW-0249">Electron transport</keyword>
<comment type="caution">
    <text evidence="21">The sequence shown here is derived from an EMBL/GenBank/DDBJ whole genome shotgun (WGS) entry which is preliminary data.</text>
</comment>
<evidence type="ECO:0000256" key="5">
    <source>
        <dbReference type="ARBA" id="ARBA00014044"/>
    </source>
</evidence>
<evidence type="ECO:0000256" key="6">
    <source>
        <dbReference type="ARBA" id="ARBA00022448"/>
    </source>
</evidence>
<dbReference type="SUPFAM" id="SSF51905">
    <property type="entry name" value="FAD/NAD(P)-binding domain"/>
    <property type="match status" value="1"/>
</dbReference>
<dbReference type="PANTHER" id="PTHR11632:SF82">
    <property type="entry name" value="FUMARATE REDUCTASE FLAVOPROTEIN SUBUNIT"/>
    <property type="match status" value="1"/>
</dbReference>
<feature type="binding site" evidence="17">
    <location>
        <begin position="12"/>
        <end position="17"/>
    </location>
    <ligand>
        <name>FAD</name>
        <dbReference type="ChEBI" id="CHEBI:57692"/>
    </ligand>
</feature>
<evidence type="ECO:0000259" key="20">
    <source>
        <dbReference type="Pfam" id="PF02910"/>
    </source>
</evidence>
<evidence type="ECO:0000256" key="15">
    <source>
        <dbReference type="ARBA" id="ARBA00049220"/>
    </source>
</evidence>
<dbReference type="NCBIfam" id="TIGR01812">
    <property type="entry name" value="sdhA_frdA_Gneg"/>
    <property type="match status" value="1"/>
</dbReference>
<evidence type="ECO:0000256" key="8">
    <source>
        <dbReference type="ARBA" id="ARBA00022630"/>
    </source>
</evidence>
<proteinExistence type="inferred from homology"/>
<evidence type="ECO:0000256" key="11">
    <source>
        <dbReference type="ARBA" id="ARBA00022982"/>
    </source>
</evidence>
<protein>
    <recommendedName>
        <fullName evidence="5 18">Fumarate reductase flavoprotein subunit</fullName>
        <ecNumber evidence="4 18">1.3.5.1</ecNumber>
    </recommendedName>
</protein>
<evidence type="ECO:0000256" key="18">
    <source>
        <dbReference type="RuleBase" id="RU362050"/>
    </source>
</evidence>
<dbReference type="GO" id="GO:0005886">
    <property type="term" value="C:plasma membrane"/>
    <property type="evidence" value="ECO:0007669"/>
    <property type="project" value="UniProtKB-SubCell"/>
</dbReference>
<evidence type="ECO:0000256" key="9">
    <source>
        <dbReference type="ARBA" id="ARBA00022741"/>
    </source>
</evidence>
<keyword evidence="12 18" id="KW-0560">Oxidoreductase</keyword>
<evidence type="ECO:0000256" key="17">
    <source>
        <dbReference type="PIRSR" id="PIRSR630664-51"/>
    </source>
</evidence>
<feature type="active site" description="Proton acceptor" evidence="16">
    <location>
        <position position="288"/>
    </location>
</feature>
<dbReference type="FunFam" id="3.90.700.10:FF:000003">
    <property type="entry name" value="Fumarate reductase flavoprotein subunit"/>
    <property type="match status" value="1"/>
</dbReference>
<dbReference type="PIRSF" id="PIRSF000171">
    <property type="entry name" value="SDHA_APRA_LASPO"/>
    <property type="match status" value="1"/>
</dbReference>
<feature type="binding site" evidence="17">
    <location>
        <position position="245"/>
    </location>
    <ligand>
        <name>substrate</name>
    </ligand>
</feature>
<keyword evidence="9" id="KW-0547">Nucleotide-binding</keyword>
<reference evidence="21" key="1">
    <citation type="submission" date="2013-07" db="EMBL/GenBank/DDBJ databases">
        <authorList>
            <person name="McIlroy S."/>
        </authorList>
    </citation>
    <scope>NUCLEOTIDE SEQUENCE [LARGE SCALE GENOMIC DNA]</scope>
    <source>
        <strain evidence="21">Run_A_D11</strain>
    </source>
</reference>
<organism evidence="21 22">
    <name type="scientific">Candidatus Competibacter denitrificans Run_A_D11</name>
    <dbReference type="NCBI Taxonomy" id="1400863"/>
    <lineage>
        <taxon>Bacteria</taxon>
        <taxon>Pseudomonadati</taxon>
        <taxon>Pseudomonadota</taxon>
        <taxon>Gammaproteobacteria</taxon>
        <taxon>Candidatus Competibacteraceae</taxon>
        <taxon>Candidatus Competibacter</taxon>
    </lineage>
</organism>
<comment type="subunit">
    <text evidence="18">Part of an enzyme complex containing four subunits: a flavoprotein (FrdA), an iron-sulfur protein (FrdB), and two hydrophobic anchor proteins (FrdC and FrdD).</text>
</comment>